<dbReference type="STRING" id="655863.F0XJQ6"/>
<feature type="region of interest" description="Disordered" evidence="1">
    <location>
        <begin position="37"/>
        <end position="91"/>
    </location>
</feature>
<proteinExistence type="predicted"/>
<protein>
    <recommendedName>
        <fullName evidence="2">Transcription factor TFIIIC triple barrel domain-containing protein</fullName>
    </recommendedName>
</protein>
<dbReference type="EMBL" id="GL629782">
    <property type="protein sequence ID" value="EFX02352.1"/>
    <property type="molecule type" value="Genomic_DNA"/>
</dbReference>
<evidence type="ECO:0000259" key="2">
    <source>
        <dbReference type="Pfam" id="PF10419"/>
    </source>
</evidence>
<evidence type="ECO:0000256" key="1">
    <source>
        <dbReference type="SAM" id="MobiDB-lite"/>
    </source>
</evidence>
<organism evidence="4">
    <name type="scientific">Grosmannia clavigera (strain kw1407 / UAMH 11150)</name>
    <name type="common">Blue stain fungus</name>
    <name type="synonym">Graphiocladiella clavigera</name>
    <dbReference type="NCBI Taxonomy" id="655863"/>
    <lineage>
        <taxon>Eukaryota</taxon>
        <taxon>Fungi</taxon>
        <taxon>Dikarya</taxon>
        <taxon>Ascomycota</taxon>
        <taxon>Pezizomycotina</taxon>
        <taxon>Sordariomycetes</taxon>
        <taxon>Sordariomycetidae</taxon>
        <taxon>Ophiostomatales</taxon>
        <taxon>Ophiostomataceae</taxon>
        <taxon>Leptographium</taxon>
    </lineage>
</organism>
<feature type="compositionally biased region" description="Basic residues" evidence="1">
    <location>
        <begin position="323"/>
        <end position="332"/>
    </location>
</feature>
<name>F0XJQ6_GROCL</name>
<accession>F0XJQ6</accession>
<dbReference type="HOGENOM" id="CLU_047596_0_0_1"/>
<sequence length="355" mass="38831">MGTHLVTLDLSVPEFLRRREDYVVHHTRGGFRAWMNPLLAGDDDEPVEKRRPSNGLDDGTVAATTTALHGARNGHAVGDASDAEDENRNDNDTAANSAKIQILDLHSAQPIVSYRGTVFAGVWTETVGTEMLFVDAKSSSSTTTKTTTPLPLPHVRRLPQDVDLLGASTARIACTPIELRRRQNKTAARPTASSSNTPRRQFAIPVAGGATEQRQRQAAFLERLMAAKHGRGERDVVTVQAVETRQDTVQDDVEEERLRRKKAAQFERYRLRASRRRRGEEGLGVGVGVGLADGVEVRVRTEAATTMEAMTATDTPTEPRIRTPARNRKKPRPSVARDSGDVGRGQDDDGSESEG</sequence>
<dbReference type="Gene3D" id="2.60.40.4370">
    <property type="match status" value="1"/>
</dbReference>
<dbReference type="OrthoDB" id="1877767at2759"/>
<dbReference type="Pfam" id="PF10419">
    <property type="entry name" value="TFIIIC_sub6"/>
    <property type="match status" value="1"/>
</dbReference>
<dbReference type="RefSeq" id="XP_014171834.1">
    <property type="nucleotide sequence ID" value="XM_014316359.1"/>
</dbReference>
<dbReference type="InterPro" id="IPR019481">
    <property type="entry name" value="TFIIIC_triple_barrel"/>
</dbReference>
<keyword evidence="4" id="KW-1185">Reference proteome</keyword>
<evidence type="ECO:0000313" key="3">
    <source>
        <dbReference type="EMBL" id="EFX02352.1"/>
    </source>
</evidence>
<reference evidence="3 4" key="1">
    <citation type="journal article" date="2011" name="Proc. Natl. Acad. Sci. U.S.A.">
        <title>Genome and transcriptome analyses of the mountain pine beetle-fungal symbiont Grosmannia clavigera, a lodgepole pine pathogen.</title>
        <authorList>
            <person name="DiGuistini S."/>
            <person name="Wang Y."/>
            <person name="Liao N.Y."/>
            <person name="Taylor G."/>
            <person name="Tanguay P."/>
            <person name="Feau N."/>
            <person name="Henrissat B."/>
            <person name="Chan S.K."/>
            <person name="Hesse-Orce U."/>
            <person name="Alamouti S.M."/>
            <person name="Tsui C.K.M."/>
            <person name="Docking R.T."/>
            <person name="Levasseur A."/>
            <person name="Haridas S."/>
            <person name="Robertson G."/>
            <person name="Birol I."/>
            <person name="Holt R.A."/>
            <person name="Marra M.A."/>
            <person name="Hamelin R.C."/>
            <person name="Hirst M."/>
            <person name="Jones S.J.M."/>
            <person name="Bohlmann J."/>
            <person name="Breuil C."/>
        </authorList>
    </citation>
    <scope>NUCLEOTIDE SEQUENCE [LARGE SCALE GENOMIC DNA]</scope>
    <source>
        <strain evidence="4">kw1407 / UAMH 11150</strain>
    </source>
</reference>
<feature type="region of interest" description="Disordered" evidence="1">
    <location>
        <begin position="303"/>
        <end position="355"/>
    </location>
</feature>
<gene>
    <name evidence="3" type="ORF">CMQ_2401</name>
</gene>
<dbReference type="InParanoid" id="F0XJQ6"/>
<dbReference type="Proteomes" id="UP000007796">
    <property type="component" value="Unassembled WGS sequence"/>
</dbReference>
<dbReference type="AlphaFoldDB" id="F0XJQ6"/>
<evidence type="ECO:0000313" key="4">
    <source>
        <dbReference type="Proteomes" id="UP000007796"/>
    </source>
</evidence>
<feature type="compositionally biased region" description="Basic and acidic residues" evidence="1">
    <location>
        <begin position="338"/>
        <end position="347"/>
    </location>
</feature>
<dbReference type="eggNOG" id="ENOG502SV1F">
    <property type="taxonomic scope" value="Eukaryota"/>
</dbReference>
<feature type="compositionally biased region" description="Low complexity" evidence="1">
    <location>
        <begin position="303"/>
        <end position="318"/>
    </location>
</feature>
<dbReference type="GeneID" id="25975387"/>
<feature type="domain" description="Transcription factor TFIIIC triple barrel" evidence="2">
    <location>
        <begin position="3"/>
        <end position="179"/>
    </location>
</feature>